<dbReference type="InterPro" id="IPR003661">
    <property type="entry name" value="HisK_dim/P_dom"/>
</dbReference>
<dbReference type="Gene3D" id="3.30.565.10">
    <property type="entry name" value="Histidine kinase-like ATPase, C-terminal domain"/>
    <property type="match status" value="1"/>
</dbReference>
<evidence type="ECO:0000313" key="6">
    <source>
        <dbReference type="EMBL" id="KRQ06259.1"/>
    </source>
</evidence>
<dbReference type="RefSeq" id="WP_057753111.1">
    <property type="nucleotide sequence ID" value="NZ_LJYG01000102.1"/>
</dbReference>
<dbReference type="EMBL" id="LJYG01000102">
    <property type="protein sequence ID" value="KRQ06259.1"/>
    <property type="molecule type" value="Genomic_DNA"/>
</dbReference>
<dbReference type="Pfam" id="PF00512">
    <property type="entry name" value="HisKA"/>
    <property type="match status" value="1"/>
</dbReference>
<dbReference type="InterPro" id="IPR003018">
    <property type="entry name" value="GAF"/>
</dbReference>
<dbReference type="InterPro" id="IPR036097">
    <property type="entry name" value="HisK_dim/P_sf"/>
</dbReference>
<dbReference type="SUPFAM" id="SSF55781">
    <property type="entry name" value="GAF domain-like"/>
    <property type="match status" value="3"/>
</dbReference>
<dbReference type="CDD" id="cd00082">
    <property type="entry name" value="HisKA"/>
    <property type="match status" value="1"/>
</dbReference>
<dbReference type="Pfam" id="PF02518">
    <property type="entry name" value="HATPase_c"/>
    <property type="match status" value="1"/>
</dbReference>
<keyword evidence="3" id="KW-0597">Phosphoprotein</keyword>
<feature type="coiled-coil region" evidence="4">
    <location>
        <begin position="2"/>
        <end position="43"/>
    </location>
</feature>
<name>A0A0R3D8Z5_9BRAD</name>
<evidence type="ECO:0000256" key="1">
    <source>
        <dbReference type="ARBA" id="ARBA00000085"/>
    </source>
</evidence>
<dbReference type="Gene3D" id="1.10.287.130">
    <property type="match status" value="1"/>
</dbReference>
<keyword evidence="7" id="KW-1185">Reference proteome</keyword>
<keyword evidence="4" id="KW-0175">Coiled coil</keyword>
<gene>
    <name evidence="6" type="ORF">AOQ71_26815</name>
</gene>
<dbReference type="SUPFAM" id="SSF47384">
    <property type="entry name" value="Homodimeric domain of signal transducing histidine kinase"/>
    <property type="match status" value="1"/>
</dbReference>
<dbReference type="AlphaFoldDB" id="A0A0R3D8Z5"/>
<comment type="caution">
    <text evidence="6">The sequence shown here is derived from an EMBL/GenBank/DDBJ whole genome shotgun (WGS) entry which is preliminary data.</text>
</comment>
<dbReference type="SMART" id="SM00387">
    <property type="entry name" value="HATPase_c"/>
    <property type="match status" value="1"/>
</dbReference>
<dbReference type="STRING" id="989370.AOQ71_26815"/>
<sequence>MTALVQNVVAELKARIAELEQQLQASTAANARLSNEAREALEQQTAASEVLRIISSSGGDLAPVFDTMLGKAMQLCGADFGVLNTYDGERFETAATRGLPPAYDEYRGSRPLHYGPGTAPVRLLQGEPYVELVDLMDSEAYRTGEPNRRALVDLGGARAVLAVPLVKDDRVVGNVMIFRQENRRFSDKQISLLKQFAAQAVIAIENTRLLRELRTSTDDLRESLQQQTATADVLKVISRSAFDLQAVLETLIKSAVELSGANRGSIFLREGDVFPLKAASSTTPEFLQYWAANPPRSGRGSATSRVIASGRVEIIPDVLDDAEMQMPAGSLVKIRAALGVPMLRDNKVEGVLVLTRPEPGPFTKSQVDLVQTFADQAVIAVENARLFEQVQAKTRDLEESLQQQTATADVLKVISRSAFDLQAVLDTLVESAARLCEADMAAITRKSGEVFYRAGSYGFPHEFVEYARSTPVNPERRTITGRTLLEGRVVHVHDVLADPEYDFEGQQLSGNPRTFLGVPLLREGTPIGALTLTRSVIRPFSDSQIELVSTFADQAVIAIENARLFDEVQQRTAELSKSLEDLRATQDRLVQTEKLASLGQLTAGIAHEIKNPLNFVNNFAALSSELIDELNELLQTTALNDKTREDVGELTHLLKDNLQKVVQHGKRADSIVKNMLLHSREGSGEHRPTDVNTLVEESLNLAYHGARAEKSQFNVTIERDLDPAAGTIEVFPQEITRVLLNLISNGFYAVVTRKAESGTGDYEPALIAQTRGHDSHVEIRIRDNGTGIPVDVRKKMFTPFFTTKPAGEGTGLGLSMSHDIIVKQHGGTIDVETLPGEFTEFTIRLPRKSNFHESRG</sequence>
<dbReference type="InterPro" id="IPR036890">
    <property type="entry name" value="HATPase_C_sf"/>
</dbReference>
<dbReference type="PRINTS" id="PR00344">
    <property type="entry name" value="BCTRLSENSOR"/>
</dbReference>
<dbReference type="PANTHER" id="PTHR43065:SF42">
    <property type="entry name" value="TWO-COMPONENT SENSOR PPRA"/>
    <property type="match status" value="1"/>
</dbReference>
<dbReference type="SMART" id="SM00065">
    <property type="entry name" value="GAF"/>
    <property type="match status" value="3"/>
</dbReference>
<dbReference type="SMART" id="SM00388">
    <property type="entry name" value="HisKA"/>
    <property type="match status" value="1"/>
</dbReference>
<feature type="domain" description="Histidine kinase" evidence="5">
    <location>
        <begin position="604"/>
        <end position="849"/>
    </location>
</feature>
<dbReference type="InterPro" id="IPR029016">
    <property type="entry name" value="GAF-like_dom_sf"/>
</dbReference>
<evidence type="ECO:0000256" key="4">
    <source>
        <dbReference type="SAM" id="Coils"/>
    </source>
</evidence>
<dbReference type="PROSITE" id="PS50109">
    <property type="entry name" value="HIS_KIN"/>
    <property type="match status" value="1"/>
</dbReference>
<proteinExistence type="predicted"/>
<dbReference type="InterPro" id="IPR004358">
    <property type="entry name" value="Sig_transdc_His_kin-like_C"/>
</dbReference>
<dbReference type="SUPFAM" id="SSF55874">
    <property type="entry name" value="ATPase domain of HSP90 chaperone/DNA topoisomerase II/histidine kinase"/>
    <property type="match status" value="1"/>
</dbReference>
<dbReference type="Pfam" id="PF13185">
    <property type="entry name" value="GAF_2"/>
    <property type="match status" value="1"/>
</dbReference>
<accession>A0A0R3D8Z5</accession>
<dbReference type="InterPro" id="IPR003594">
    <property type="entry name" value="HATPase_dom"/>
</dbReference>
<dbReference type="InterPro" id="IPR005467">
    <property type="entry name" value="His_kinase_dom"/>
</dbReference>
<dbReference type="Proteomes" id="UP000051936">
    <property type="component" value="Unassembled WGS sequence"/>
</dbReference>
<protein>
    <recommendedName>
        <fullName evidence="2">histidine kinase</fullName>
        <ecNumber evidence="2">2.7.13.3</ecNumber>
    </recommendedName>
</protein>
<organism evidence="6 7">
    <name type="scientific">Bradyrhizobium manausense</name>
    <dbReference type="NCBI Taxonomy" id="989370"/>
    <lineage>
        <taxon>Bacteria</taxon>
        <taxon>Pseudomonadati</taxon>
        <taxon>Pseudomonadota</taxon>
        <taxon>Alphaproteobacteria</taxon>
        <taxon>Hyphomicrobiales</taxon>
        <taxon>Nitrobacteraceae</taxon>
        <taxon>Bradyrhizobium</taxon>
    </lineage>
</organism>
<dbReference type="OrthoDB" id="1931120at2"/>
<dbReference type="GO" id="GO:0000155">
    <property type="term" value="F:phosphorelay sensor kinase activity"/>
    <property type="evidence" value="ECO:0007669"/>
    <property type="project" value="InterPro"/>
</dbReference>
<dbReference type="EC" id="2.7.13.3" evidence="2"/>
<evidence type="ECO:0000259" key="5">
    <source>
        <dbReference type="PROSITE" id="PS50109"/>
    </source>
</evidence>
<evidence type="ECO:0000256" key="3">
    <source>
        <dbReference type="ARBA" id="ARBA00022553"/>
    </source>
</evidence>
<comment type="catalytic activity">
    <reaction evidence="1">
        <text>ATP + protein L-histidine = ADP + protein N-phospho-L-histidine.</text>
        <dbReference type="EC" id="2.7.13.3"/>
    </reaction>
</comment>
<dbReference type="Gene3D" id="3.30.450.40">
    <property type="match status" value="3"/>
</dbReference>
<dbReference type="PANTHER" id="PTHR43065">
    <property type="entry name" value="SENSOR HISTIDINE KINASE"/>
    <property type="match status" value="1"/>
</dbReference>
<reference evidence="6 7" key="1">
    <citation type="submission" date="2015-09" db="EMBL/GenBank/DDBJ databases">
        <title>Draft Genome Sequence of Bradyrhizobium manausense Strain BR 3351T, a Novel Symbiotic Nitrogen-Fixing Alphaproteobacterium Isolated from Brazilian Amazon Rain Forest.</title>
        <authorList>
            <person name="De Araujo J.L."/>
            <person name="Zilli J.E."/>
        </authorList>
    </citation>
    <scope>NUCLEOTIDE SEQUENCE [LARGE SCALE GENOMIC DNA]</scope>
    <source>
        <strain evidence="6 7">BR3351</strain>
    </source>
</reference>
<evidence type="ECO:0000313" key="7">
    <source>
        <dbReference type="Proteomes" id="UP000051936"/>
    </source>
</evidence>
<evidence type="ECO:0000256" key="2">
    <source>
        <dbReference type="ARBA" id="ARBA00012438"/>
    </source>
</evidence>
<dbReference type="Pfam" id="PF01590">
    <property type="entry name" value="GAF"/>
    <property type="match status" value="2"/>
</dbReference>